<gene>
    <name evidence="2" type="ORF">IF1G_01127</name>
</gene>
<feature type="region of interest" description="Disordered" evidence="1">
    <location>
        <begin position="258"/>
        <end position="332"/>
    </location>
</feature>
<feature type="region of interest" description="Disordered" evidence="1">
    <location>
        <begin position="41"/>
        <end position="73"/>
    </location>
</feature>
<keyword evidence="3" id="KW-1185">Reference proteome</keyword>
<dbReference type="Proteomes" id="UP000315783">
    <property type="component" value="Unassembled WGS sequence"/>
</dbReference>
<evidence type="ECO:0000313" key="2">
    <source>
        <dbReference type="EMBL" id="TQW01196.1"/>
    </source>
</evidence>
<sequence length="332" mass="37596">MKCVRLNHTAIAALAAPPSVPGAFCAKLVLVHAAATRRASTFSATSPCRKSEDDSRFIDRPPRRSIKPSNAPRTVPRMLSVDVAKFVRNRDGHLTTTPENARFFREHPTVDHDHGTMIRLDATDAVRRLTQAYGVRLAWSPRHVIHPHRLRYLDPHGHPLAPKLRSDCARKSREKALWAFATSTAGVSAVVWQLTKRELLRSVFRSLASRGYDEHGRKADRTELHGTLWLTVWEPQHARRLSADNFGEVVADTLDKHYATRPEQRNTASLAEAPHSEEQRRVTKHSNRAAGSTANNTEQWKPRERVNQRGGRVRASTAETDMQPTWQPRKRK</sequence>
<comment type="caution">
    <text evidence="2">The sequence shown here is derived from an EMBL/GenBank/DDBJ whole genome shotgun (WGS) entry which is preliminary data.</text>
</comment>
<accession>A0A545VHS9</accession>
<name>A0A545VHS9_9HYPO</name>
<dbReference type="OrthoDB" id="5124663at2759"/>
<evidence type="ECO:0000256" key="1">
    <source>
        <dbReference type="SAM" id="MobiDB-lite"/>
    </source>
</evidence>
<proteinExistence type="predicted"/>
<reference evidence="2 3" key="1">
    <citation type="journal article" date="2019" name="Appl. Microbiol. Biotechnol.">
        <title>Genome sequence of Isaria javanica and comparative genome analysis insights into family S53 peptidase evolution in fungal entomopathogens.</title>
        <authorList>
            <person name="Lin R."/>
            <person name="Zhang X."/>
            <person name="Xin B."/>
            <person name="Zou M."/>
            <person name="Gao Y."/>
            <person name="Qin F."/>
            <person name="Hu Q."/>
            <person name="Xie B."/>
            <person name="Cheng X."/>
        </authorList>
    </citation>
    <scope>NUCLEOTIDE SEQUENCE [LARGE SCALE GENOMIC DNA]</scope>
    <source>
        <strain evidence="2 3">IJ1G</strain>
    </source>
</reference>
<evidence type="ECO:0000313" key="3">
    <source>
        <dbReference type="Proteomes" id="UP000315783"/>
    </source>
</evidence>
<protein>
    <submittedName>
        <fullName evidence="2">Glutathione S-transferase</fullName>
    </submittedName>
</protein>
<feature type="compositionally biased region" description="Polar residues" evidence="1">
    <location>
        <begin position="289"/>
        <end position="299"/>
    </location>
</feature>
<dbReference type="AlphaFoldDB" id="A0A545VHS9"/>
<keyword evidence="2" id="KW-0808">Transferase</keyword>
<feature type="compositionally biased region" description="Basic and acidic residues" evidence="1">
    <location>
        <begin position="49"/>
        <end position="62"/>
    </location>
</feature>
<dbReference type="GO" id="GO:0016740">
    <property type="term" value="F:transferase activity"/>
    <property type="evidence" value="ECO:0007669"/>
    <property type="project" value="UniProtKB-KW"/>
</dbReference>
<dbReference type="EMBL" id="SPUK01000001">
    <property type="protein sequence ID" value="TQW01196.1"/>
    <property type="molecule type" value="Genomic_DNA"/>
</dbReference>
<feature type="compositionally biased region" description="Polar residues" evidence="1">
    <location>
        <begin position="317"/>
        <end position="326"/>
    </location>
</feature>
<organism evidence="2 3">
    <name type="scientific">Cordyceps javanica</name>
    <dbReference type="NCBI Taxonomy" id="43265"/>
    <lineage>
        <taxon>Eukaryota</taxon>
        <taxon>Fungi</taxon>
        <taxon>Dikarya</taxon>
        <taxon>Ascomycota</taxon>
        <taxon>Pezizomycotina</taxon>
        <taxon>Sordariomycetes</taxon>
        <taxon>Hypocreomycetidae</taxon>
        <taxon>Hypocreales</taxon>
        <taxon>Cordycipitaceae</taxon>
        <taxon>Cordyceps</taxon>
    </lineage>
</organism>